<sequence>MDKSPAVSIKVRDAEYTVSLGLKPWQQTNEETGFSRNVTQVKSDAVAAPVSAPSASATMVTANGSKVKANGSKVKASGEGVKVTNGRAAGASGSRNKSAAVKDERGKSVRTVVLKGKAPVDPECTAKLKVAHVYYEGNDVYDVMLNQTNLSNNNNKYYLIQLLEDDQRRQYSVWLRWGRVGAKGQNNLVACGPDLDEAKEIFTKKFSDKTKNDWASRRNFEKIPGKYDMVKLDYTTESCVEQKKPTKPVKTPESKLHPKLQSLVNLICDVKTMEDAVLEMKYDAEKTPLGKLTQDQIKAGYTALKKIDKCIRKGDFGRTLIEGCDEFYTRIPHNFGMQRPPVIRTKEVVKAKMNLLETLADIEVAMKIIKSASTTQNPVDSQYQSLNCPLQPMDGSNPMFKVIEEYLKNTHAATHNQYSMKIEEIYSIDKDSEKQNFKDLGNRKLLWHGSRLTNWVGILSQGLRIAPPEAPSTGYMFGKGIYFADMSSKSANYCFPSRTKQTGLVLLCEVSLGKERELLAADYNADKLPPGVHSVKGMGKVAPDPQQTHVMEDGTMVPLGKGGDTGVRNPNGFTLNYNEFVVYDTKQIRMRYLLKVKFNFK</sequence>
<dbReference type="InterPro" id="IPR050800">
    <property type="entry name" value="ARTD/PARP"/>
</dbReference>
<evidence type="ECO:0000256" key="3">
    <source>
        <dbReference type="ARBA" id="ARBA00022679"/>
    </source>
</evidence>
<dbReference type="Proteomes" id="UP001209878">
    <property type="component" value="Unassembled WGS sequence"/>
</dbReference>
<dbReference type="Pfam" id="PF05406">
    <property type="entry name" value="WGR"/>
    <property type="match status" value="1"/>
</dbReference>
<dbReference type="GO" id="GO:0006302">
    <property type="term" value="P:double-strand break repair"/>
    <property type="evidence" value="ECO:0007669"/>
    <property type="project" value="TreeGrafter"/>
</dbReference>
<dbReference type="EC" id="2.4.2.-" evidence="15"/>
<keyword evidence="4" id="KW-0548">Nucleotidyltransferase</keyword>
<dbReference type="GO" id="GO:0070212">
    <property type="term" value="P:protein poly-ADP-ribosylation"/>
    <property type="evidence" value="ECO:0007669"/>
    <property type="project" value="TreeGrafter"/>
</dbReference>
<dbReference type="GO" id="GO:0003950">
    <property type="term" value="F:NAD+ poly-ADP-ribosyltransferase activity"/>
    <property type="evidence" value="ECO:0007669"/>
    <property type="project" value="UniProtKB-UniRule"/>
</dbReference>
<comment type="caution">
    <text evidence="20">The sequence shown here is derived from an EMBL/GenBank/DDBJ whole genome shotgun (WGS) entry which is preliminary data.</text>
</comment>
<evidence type="ECO:0000256" key="4">
    <source>
        <dbReference type="ARBA" id="ARBA00022695"/>
    </source>
</evidence>
<dbReference type="SMART" id="SM00773">
    <property type="entry name" value="WGR"/>
    <property type="match status" value="1"/>
</dbReference>
<proteinExistence type="inferred from homology"/>
<feature type="domain" description="WGR" evidence="19">
    <location>
        <begin position="130"/>
        <end position="227"/>
    </location>
</feature>
<dbReference type="SUPFAM" id="SSF56399">
    <property type="entry name" value="ADP-ribosylation"/>
    <property type="match status" value="1"/>
</dbReference>
<evidence type="ECO:0000256" key="2">
    <source>
        <dbReference type="ARBA" id="ARBA00022676"/>
    </source>
</evidence>
<comment type="similarity">
    <text evidence="13">Belongs to the ARTD/PARP family.</text>
</comment>
<dbReference type="CDD" id="cd08003">
    <property type="entry name" value="WGR_PARP2_like"/>
    <property type="match status" value="1"/>
</dbReference>
<feature type="domain" description="PARP catalytic" evidence="17">
    <location>
        <begin position="377"/>
        <end position="601"/>
    </location>
</feature>
<evidence type="ECO:0000256" key="15">
    <source>
        <dbReference type="RuleBase" id="RU362114"/>
    </source>
</evidence>
<dbReference type="Gene3D" id="2.20.140.10">
    <property type="entry name" value="WGR domain"/>
    <property type="match status" value="1"/>
</dbReference>
<dbReference type="GO" id="GO:0003677">
    <property type="term" value="F:DNA binding"/>
    <property type="evidence" value="ECO:0007669"/>
    <property type="project" value="UniProtKB-KW"/>
</dbReference>
<dbReference type="InterPro" id="IPR036930">
    <property type="entry name" value="WGR_dom_sf"/>
</dbReference>
<keyword evidence="10 15" id="KW-0520">NAD</keyword>
<evidence type="ECO:0000259" key="19">
    <source>
        <dbReference type="PROSITE" id="PS51977"/>
    </source>
</evidence>
<evidence type="ECO:0000256" key="1">
    <source>
        <dbReference type="ARBA" id="ARBA00004123"/>
    </source>
</evidence>
<dbReference type="GO" id="GO:1990404">
    <property type="term" value="F:NAD+-protein mono-ADP-ribosyltransferase activity"/>
    <property type="evidence" value="ECO:0007669"/>
    <property type="project" value="TreeGrafter"/>
</dbReference>
<dbReference type="FunFam" id="3.90.228.10:FF:000002">
    <property type="entry name" value="Poly [ADP-ribose] polymerase"/>
    <property type="match status" value="1"/>
</dbReference>
<dbReference type="FunFam" id="2.20.140.10:FF:000001">
    <property type="entry name" value="Poly [ADP-ribose] polymerase"/>
    <property type="match status" value="1"/>
</dbReference>
<feature type="domain" description="PARP alpha-helical" evidence="18">
    <location>
        <begin position="253"/>
        <end position="370"/>
    </location>
</feature>
<dbReference type="FunFam" id="1.20.142.10:FF:000001">
    <property type="entry name" value="Poly [ADP-ribose] polymerase"/>
    <property type="match status" value="1"/>
</dbReference>
<dbReference type="SUPFAM" id="SSF142921">
    <property type="entry name" value="WGR domain-like"/>
    <property type="match status" value="1"/>
</dbReference>
<evidence type="ECO:0000313" key="21">
    <source>
        <dbReference type="Proteomes" id="UP001209878"/>
    </source>
</evidence>
<evidence type="ECO:0000256" key="6">
    <source>
        <dbReference type="ARBA" id="ARBA00022737"/>
    </source>
</evidence>
<accession>A0AAD9UJD0</accession>
<keyword evidence="7" id="KW-0013">ADP-ribosylation</keyword>
<name>A0AAD9UJD0_RIDPI</name>
<dbReference type="GO" id="GO:0008270">
    <property type="term" value="F:zinc ion binding"/>
    <property type="evidence" value="ECO:0007669"/>
    <property type="project" value="UniProtKB-KW"/>
</dbReference>
<dbReference type="PANTHER" id="PTHR10459">
    <property type="entry name" value="DNA LIGASE"/>
    <property type="match status" value="1"/>
</dbReference>
<dbReference type="InterPro" id="IPR012317">
    <property type="entry name" value="Poly(ADP-ribose)pol_cat_dom"/>
</dbReference>
<keyword evidence="9" id="KW-0862">Zinc</keyword>
<evidence type="ECO:0000256" key="16">
    <source>
        <dbReference type="SAM" id="MobiDB-lite"/>
    </source>
</evidence>
<dbReference type="GO" id="GO:0005730">
    <property type="term" value="C:nucleolus"/>
    <property type="evidence" value="ECO:0007669"/>
    <property type="project" value="TreeGrafter"/>
</dbReference>
<dbReference type="Pfam" id="PF02877">
    <property type="entry name" value="PARP_reg"/>
    <property type="match status" value="1"/>
</dbReference>
<keyword evidence="6" id="KW-0677">Repeat</keyword>
<keyword evidence="11" id="KW-0238">DNA-binding</keyword>
<gene>
    <name evidence="20" type="ORF">NP493_53g17011</name>
</gene>
<dbReference type="PROSITE" id="PS51060">
    <property type="entry name" value="PARP_ALPHA_HD"/>
    <property type="match status" value="1"/>
</dbReference>
<organism evidence="20 21">
    <name type="scientific">Ridgeia piscesae</name>
    <name type="common">Tubeworm</name>
    <dbReference type="NCBI Taxonomy" id="27915"/>
    <lineage>
        <taxon>Eukaryota</taxon>
        <taxon>Metazoa</taxon>
        <taxon>Spiralia</taxon>
        <taxon>Lophotrochozoa</taxon>
        <taxon>Annelida</taxon>
        <taxon>Polychaeta</taxon>
        <taxon>Sedentaria</taxon>
        <taxon>Canalipalpata</taxon>
        <taxon>Sabellida</taxon>
        <taxon>Siboglinidae</taxon>
        <taxon>Ridgeia</taxon>
    </lineage>
</organism>
<dbReference type="Pfam" id="PF00644">
    <property type="entry name" value="PARP"/>
    <property type="match status" value="1"/>
</dbReference>
<comment type="subcellular location">
    <subcellularLocation>
        <location evidence="1">Nucleus</location>
    </subcellularLocation>
</comment>
<evidence type="ECO:0000256" key="13">
    <source>
        <dbReference type="ARBA" id="ARBA00024347"/>
    </source>
</evidence>
<evidence type="ECO:0000256" key="10">
    <source>
        <dbReference type="ARBA" id="ARBA00023027"/>
    </source>
</evidence>
<keyword evidence="8" id="KW-0863">Zinc-finger</keyword>
<evidence type="ECO:0000256" key="9">
    <source>
        <dbReference type="ARBA" id="ARBA00022833"/>
    </source>
</evidence>
<dbReference type="GO" id="GO:0016779">
    <property type="term" value="F:nucleotidyltransferase activity"/>
    <property type="evidence" value="ECO:0007669"/>
    <property type="project" value="UniProtKB-KW"/>
</dbReference>
<evidence type="ECO:0000256" key="5">
    <source>
        <dbReference type="ARBA" id="ARBA00022723"/>
    </source>
</evidence>
<evidence type="ECO:0000256" key="8">
    <source>
        <dbReference type="ARBA" id="ARBA00022771"/>
    </source>
</evidence>
<dbReference type="SUPFAM" id="SSF47587">
    <property type="entry name" value="Domain of poly(ADP-ribose) polymerase"/>
    <property type="match status" value="1"/>
</dbReference>
<evidence type="ECO:0000256" key="14">
    <source>
        <dbReference type="ARBA" id="ARBA00033987"/>
    </source>
</evidence>
<evidence type="ECO:0000256" key="11">
    <source>
        <dbReference type="ARBA" id="ARBA00023125"/>
    </source>
</evidence>
<dbReference type="EMBL" id="JAODUO010000053">
    <property type="protein sequence ID" value="KAK2191455.1"/>
    <property type="molecule type" value="Genomic_DNA"/>
</dbReference>
<dbReference type="Gene3D" id="1.20.142.10">
    <property type="entry name" value="Poly(ADP-ribose) polymerase, regulatory domain"/>
    <property type="match status" value="1"/>
</dbReference>
<dbReference type="InterPro" id="IPR008893">
    <property type="entry name" value="WGR_domain"/>
</dbReference>
<dbReference type="AlphaFoldDB" id="A0AAD9UJD0"/>
<comment type="catalytic activity">
    <reaction evidence="14">
        <text>NAD(+) + (ADP-D-ribosyl)n-acceptor = nicotinamide + (ADP-D-ribosyl)n+1-acceptor + H(+).</text>
        <dbReference type="EC" id="2.4.2.30"/>
    </reaction>
</comment>
<keyword evidence="2 15" id="KW-0328">Glycosyltransferase</keyword>
<protein>
    <recommendedName>
        <fullName evidence="15">Poly [ADP-ribose] polymerase</fullName>
        <shortName evidence="15">PARP</shortName>
        <ecNumber evidence="15">2.4.2.-</ecNumber>
    </recommendedName>
</protein>
<evidence type="ECO:0000259" key="17">
    <source>
        <dbReference type="PROSITE" id="PS51059"/>
    </source>
</evidence>
<evidence type="ECO:0000313" key="20">
    <source>
        <dbReference type="EMBL" id="KAK2191455.1"/>
    </source>
</evidence>
<keyword evidence="12" id="KW-0539">Nucleus</keyword>
<dbReference type="InterPro" id="IPR036616">
    <property type="entry name" value="Poly(ADP-ribose)pol_reg_dom_sf"/>
</dbReference>
<dbReference type="PROSITE" id="PS51059">
    <property type="entry name" value="PARP_CATALYTIC"/>
    <property type="match status" value="1"/>
</dbReference>
<evidence type="ECO:0000256" key="12">
    <source>
        <dbReference type="ARBA" id="ARBA00023242"/>
    </source>
</evidence>
<reference evidence="20" key="1">
    <citation type="journal article" date="2023" name="Mol. Biol. Evol.">
        <title>Third-Generation Sequencing Reveals the Adaptive Role of the Epigenome in Three Deep-Sea Polychaetes.</title>
        <authorList>
            <person name="Perez M."/>
            <person name="Aroh O."/>
            <person name="Sun Y."/>
            <person name="Lan Y."/>
            <person name="Juniper S.K."/>
            <person name="Young C.R."/>
            <person name="Angers B."/>
            <person name="Qian P.Y."/>
        </authorList>
    </citation>
    <scope>NUCLEOTIDE SEQUENCE</scope>
    <source>
        <strain evidence="20">R07B-5</strain>
    </source>
</reference>
<dbReference type="PANTHER" id="PTHR10459:SF60">
    <property type="entry name" value="POLY [ADP-RIBOSE] POLYMERASE 2"/>
    <property type="match status" value="1"/>
</dbReference>
<dbReference type="CDD" id="cd01437">
    <property type="entry name" value="parp_like"/>
    <property type="match status" value="1"/>
</dbReference>
<dbReference type="Gene3D" id="3.90.228.10">
    <property type="match status" value="1"/>
</dbReference>
<keyword evidence="21" id="KW-1185">Reference proteome</keyword>
<dbReference type="InterPro" id="IPR004102">
    <property type="entry name" value="Poly(ADP-ribose)pol_reg_dom"/>
</dbReference>
<keyword evidence="3 15" id="KW-0808">Transferase</keyword>
<feature type="region of interest" description="Disordered" evidence="16">
    <location>
        <begin position="69"/>
        <end position="104"/>
    </location>
</feature>
<keyword evidence="5" id="KW-0479">Metal-binding</keyword>
<evidence type="ECO:0000259" key="18">
    <source>
        <dbReference type="PROSITE" id="PS51060"/>
    </source>
</evidence>
<evidence type="ECO:0000256" key="7">
    <source>
        <dbReference type="ARBA" id="ARBA00022765"/>
    </source>
</evidence>
<dbReference type="PROSITE" id="PS51977">
    <property type="entry name" value="WGR"/>
    <property type="match status" value="1"/>
</dbReference>